<dbReference type="PANTHER" id="PTHR30173:SF43">
    <property type="entry name" value="ECF RNA POLYMERASE SIGMA FACTOR SIGI-RELATED"/>
    <property type="match status" value="1"/>
</dbReference>
<dbReference type="NCBIfam" id="TIGR02937">
    <property type="entry name" value="sigma70-ECF"/>
    <property type="match status" value="1"/>
</dbReference>
<dbReference type="Gene3D" id="1.10.1740.10">
    <property type="match status" value="1"/>
</dbReference>
<dbReference type="GO" id="GO:0003677">
    <property type="term" value="F:DNA binding"/>
    <property type="evidence" value="ECO:0007669"/>
    <property type="project" value="InterPro"/>
</dbReference>
<dbReference type="InterPro" id="IPR013324">
    <property type="entry name" value="RNA_pol_sigma_r3/r4-like"/>
</dbReference>
<feature type="domain" description="RNA polymerase sigma-70 region 2" evidence="2">
    <location>
        <begin position="11"/>
        <end position="75"/>
    </location>
</feature>
<dbReference type="InterPro" id="IPR014284">
    <property type="entry name" value="RNA_pol_sigma-70_dom"/>
</dbReference>
<feature type="domain" description="RNA polymerase sigma factor 70 region 4 type 2" evidence="3">
    <location>
        <begin position="107"/>
        <end position="155"/>
    </location>
</feature>
<protein>
    <submittedName>
        <fullName evidence="4">RNA polymerase sigma-70 factor, ECF subfamily</fullName>
    </submittedName>
</protein>
<organism evidence="4 5">
    <name type="scientific">Rhizobium lusitanum</name>
    <dbReference type="NCBI Taxonomy" id="293958"/>
    <lineage>
        <taxon>Bacteria</taxon>
        <taxon>Pseudomonadati</taxon>
        <taxon>Pseudomonadota</taxon>
        <taxon>Alphaproteobacteria</taxon>
        <taxon>Hyphomicrobiales</taxon>
        <taxon>Rhizobiaceae</taxon>
        <taxon>Rhizobium/Agrobacterium group</taxon>
        <taxon>Rhizobium</taxon>
    </lineage>
</organism>
<proteinExistence type="predicted"/>
<comment type="subunit">
    <text evidence="1">Interacts transiently with the RNA polymerase catalytic core formed by RpoA, RpoB, RpoC and RpoZ (2 alpha, 1 beta, 1 beta' and 1 omega subunit) to form the RNA polymerase holoenzyme that can initiate transcription.</text>
</comment>
<evidence type="ECO:0000313" key="5">
    <source>
        <dbReference type="Proteomes" id="UP000199205"/>
    </source>
</evidence>
<dbReference type="OrthoDB" id="9794372at2"/>
<reference evidence="4 5" key="1">
    <citation type="submission" date="2016-08" db="EMBL/GenBank/DDBJ databases">
        <authorList>
            <person name="Seilhamer J.J."/>
        </authorList>
    </citation>
    <scope>NUCLEOTIDE SEQUENCE [LARGE SCALE GENOMIC DNA]</scope>
    <source>
        <strain evidence="4 5">P1-7</strain>
    </source>
</reference>
<dbReference type="SUPFAM" id="SSF88946">
    <property type="entry name" value="Sigma2 domain of RNA polymerase sigma factors"/>
    <property type="match status" value="1"/>
</dbReference>
<gene>
    <name evidence="4" type="ORF">GA0061101_103161</name>
</gene>
<dbReference type="InterPro" id="IPR036388">
    <property type="entry name" value="WH-like_DNA-bd_sf"/>
</dbReference>
<accession>A0A1C3UQH3</accession>
<dbReference type="InterPro" id="IPR013249">
    <property type="entry name" value="RNA_pol_sigma70_r4_t2"/>
</dbReference>
<evidence type="ECO:0000256" key="1">
    <source>
        <dbReference type="ARBA" id="ARBA00011344"/>
    </source>
</evidence>
<dbReference type="AlphaFoldDB" id="A0A1C3UQH3"/>
<dbReference type="PANTHER" id="PTHR30173">
    <property type="entry name" value="SIGMA 19 FACTOR"/>
    <property type="match status" value="1"/>
</dbReference>
<dbReference type="InterPro" id="IPR052704">
    <property type="entry name" value="ECF_Sigma-70_Domain"/>
</dbReference>
<dbReference type="InterPro" id="IPR032710">
    <property type="entry name" value="NTF2-like_dom_sf"/>
</dbReference>
<sequence length="288" mass="31616">MDGKNWQAEKFEANRPHLRAVAYRMLGSRTEAEDAVQEAWLRLLKADRSEIENLGGWLTTVTARICLDLLRARKSRREEPLTVLIPEPAVPHEAEQDALLADSVGLALLVVLEKLNPAERLAFVLHDMFDVSFDDIAPIVGRTTVATRQLASRARHRVQETSVSMEADLARQRHVVDAFFAASRGGDMHALLAVLDPEAVFRPDAVAARMGSVGEIRGRVDVAKTFNGRAQAARLAVIDGAVGAIVVIGGQLRIALHFTVNEDGMVTTIDAMADPQQLRRLDIVLIEP</sequence>
<dbReference type="EMBL" id="FMAF01000003">
    <property type="protein sequence ID" value="SCB17711.1"/>
    <property type="molecule type" value="Genomic_DNA"/>
</dbReference>
<dbReference type="GO" id="GO:0006352">
    <property type="term" value="P:DNA-templated transcription initiation"/>
    <property type="evidence" value="ECO:0007669"/>
    <property type="project" value="InterPro"/>
</dbReference>
<evidence type="ECO:0000259" key="2">
    <source>
        <dbReference type="Pfam" id="PF04542"/>
    </source>
</evidence>
<evidence type="ECO:0000259" key="3">
    <source>
        <dbReference type="Pfam" id="PF08281"/>
    </source>
</evidence>
<dbReference type="Proteomes" id="UP000199205">
    <property type="component" value="Unassembled WGS sequence"/>
</dbReference>
<dbReference type="GO" id="GO:0016987">
    <property type="term" value="F:sigma factor activity"/>
    <property type="evidence" value="ECO:0007669"/>
    <property type="project" value="InterPro"/>
</dbReference>
<evidence type="ECO:0000313" key="4">
    <source>
        <dbReference type="EMBL" id="SCB17711.1"/>
    </source>
</evidence>
<name>A0A1C3UQH3_9HYPH</name>
<dbReference type="Pfam" id="PF04542">
    <property type="entry name" value="Sigma70_r2"/>
    <property type="match status" value="1"/>
</dbReference>
<dbReference type="InterPro" id="IPR013325">
    <property type="entry name" value="RNA_pol_sigma_r2"/>
</dbReference>
<dbReference type="Gene3D" id="1.10.10.10">
    <property type="entry name" value="Winged helix-like DNA-binding domain superfamily/Winged helix DNA-binding domain"/>
    <property type="match status" value="1"/>
</dbReference>
<dbReference type="Pfam" id="PF08281">
    <property type="entry name" value="Sigma70_r4_2"/>
    <property type="match status" value="1"/>
</dbReference>
<dbReference type="RefSeq" id="WP_037195311.1">
    <property type="nucleotide sequence ID" value="NZ_FMAF01000003.1"/>
</dbReference>
<dbReference type="Gene3D" id="3.10.450.50">
    <property type="match status" value="1"/>
</dbReference>
<dbReference type="SUPFAM" id="SSF54427">
    <property type="entry name" value="NTF2-like"/>
    <property type="match status" value="1"/>
</dbReference>
<dbReference type="InterPro" id="IPR007627">
    <property type="entry name" value="RNA_pol_sigma70_r2"/>
</dbReference>
<dbReference type="SUPFAM" id="SSF88659">
    <property type="entry name" value="Sigma3 and sigma4 domains of RNA polymerase sigma factors"/>
    <property type="match status" value="1"/>
</dbReference>